<accession>A0A1I4JQM7</accession>
<evidence type="ECO:0000313" key="1">
    <source>
        <dbReference type="EMBL" id="SFL68878.1"/>
    </source>
</evidence>
<sequence>MKLAWDMIATVCTANDKVNRLDHITFSLLGFNLFQQTAALHASNRIVLCRQFLAAPD</sequence>
<dbReference type="AlphaFoldDB" id="A0A1I4JQM7"/>
<gene>
    <name evidence="1" type="ORF">SAMN05421863_1002168</name>
</gene>
<name>A0A1I4JQM7_9PROT</name>
<organism evidence="1 2">
    <name type="scientific">Nitrosomonas communis</name>
    <dbReference type="NCBI Taxonomy" id="44574"/>
    <lineage>
        <taxon>Bacteria</taxon>
        <taxon>Pseudomonadati</taxon>
        <taxon>Pseudomonadota</taxon>
        <taxon>Betaproteobacteria</taxon>
        <taxon>Nitrosomonadales</taxon>
        <taxon>Nitrosomonadaceae</taxon>
        <taxon>Nitrosomonas</taxon>
    </lineage>
</organism>
<dbReference type="EMBL" id="FOUB01000002">
    <property type="protein sequence ID" value="SFL68878.1"/>
    <property type="molecule type" value="Genomic_DNA"/>
</dbReference>
<reference evidence="2" key="1">
    <citation type="submission" date="2016-10" db="EMBL/GenBank/DDBJ databases">
        <authorList>
            <person name="Varghese N."/>
            <person name="Submissions S."/>
        </authorList>
    </citation>
    <scope>NUCLEOTIDE SEQUENCE [LARGE SCALE GENOMIC DNA]</scope>
    <source>
        <strain evidence="2">Nm44</strain>
    </source>
</reference>
<protein>
    <submittedName>
        <fullName evidence="1">Uncharacterized protein</fullName>
    </submittedName>
</protein>
<keyword evidence="2" id="KW-1185">Reference proteome</keyword>
<dbReference type="Proteomes" id="UP000183287">
    <property type="component" value="Unassembled WGS sequence"/>
</dbReference>
<evidence type="ECO:0000313" key="2">
    <source>
        <dbReference type="Proteomes" id="UP000183287"/>
    </source>
</evidence>
<proteinExistence type="predicted"/>